<evidence type="ECO:0000313" key="1">
    <source>
        <dbReference type="EMBL" id="GHH56411.1"/>
    </source>
</evidence>
<name>A0ABQ3MPH9_9PSEU</name>
<organism evidence="1 2">
    <name type="scientific">Lentzea cavernae</name>
    <dbReference type="NCBI Taxonomy" id="2020703"/>
    <lineage>
        <taxon>Bacteria</taxon>
        <taxon>Bacillati</taxon>
        <taxon>Actinomycetota</taxon>
        <taxon>Actinomycetes</taxon>
        <taxon>Pseudonocardiales</taxon>
        <taxon>Pseudonocardiaceae</taxon>
        <taxon>Lentzea</taxon>
    </lineage>
</organism>
<reference evidence="2" key="1">
    <citation type="journal article" date="2019" name="Int. J. Syst. Evol. Microbiol.">
        <title>The Global Catalogue of Microorganisms (GCM) 10K type strain sequencing project: providing services to taxonomists for standard genome sequencing and annotation.</title>
        <authorList>
            <consortium name="The Broad Institute Genomics Platform"/>
            <consortium name="The Broad Institute Genome Sequencing Center for Infectious Disease"/>
            <person name="Wu L."/>
            <person name="Ma J."/>
        </authorList>
    </citation>
    <scope>NUCLEOTIDE SEQUENCE [LARGE SCALE GENOMIC DNA]</scope>
    <source>
        <strain evidence="2">CGMCC 4.7367</strain>
    </source>
</reference>
<sequence length="110" mass="11600">MTGDADAFVRPFMVTGGRTRSAGAELRVEALVVAAPDASAASLRFERAAAVRLCVTPTSVAELGARLGLPLGVARVLVGDLVAEGHVRVHQASELSIELLERIRDRVRAL</sequence>
<dbReference type="Proteomes" id="UP000605568">
    <property type="component" value="Unassembled WGS sequence"/>
</dbReference>
<dbReference type="EMBL" id="BNAR01000016">
    <property type="protein sequence ID" value="GHH56411.1"/>
    <property type="molecule type" value="Genomic_DNA"/>
</dbReference>
<dbReference type="Pfam" id="PF05331">
    <property type="entry name" value="DUF742"/>
    <property type="match status" value="1"/>
</dbReference>
<dbReference type="RefSeq" id="WP_229905451.1">
    <property type="nucleotide sequence ID" value="NZ_BNAR01000016.1"/>
</dbReference>
<comment type="caution">
    <text evidence="1">The sequence shown here is derived from an EMBL/GenBank/DDBJ whole genome shotgun (WGS) entry which is preliminary data.</text>
</comment>
<dbReference type="PANTHER" id="PTHR36221">
    <property type="entry name" value="DUF742 DOMAIN-CONTAINING PROTEIN"/>
    <property type="match status" value="1"/>
</dbReference>
<accession>A0ABQ3MPH9</accession>
<dbReference type="PANTHER" id="PTHR36221:SF1">
    <property type="entry name" value="DUF742 DOMAIN-CONTAINING PROTEIN"/>
    <property type="match status" value="1"/>
</dbReference>
<keyword evidence="2" id="KW-1185">Reference proteome</keyword>
<protein>
    <recommendedName>
        <fullName evidence="3">DUF742 domain-containing protein</fullName>
    </recommendedName>
</protein>
<gene>
    <name evidence="1" type="ORF">GCM10017774_74420</name>
</gene>
<evidence type="ECO:0000313" key="2">
    <source>
        <dbReference type="Proteomes" id="UP000605568"/>
    </source>
</evidence>
<evidence type="ECO:0008006" key="3">
    <source>
        <dbReference type="Google" id="ProtNLM"/>
    </source>
</evidence>
<proteinExistence type="predicted"/>
<dbReference type="InterPro" id="IPR007995">
    <property type="entry name" value="DUF742"/>
</dbReference>